<evidence type="ECO:0000313" key="3">
    <source>
        <dbReference type="Proteomes" id="UP001412067"/>
    </source>
</evidence>
<name>A0ABR2M322_9ASPA</name>
<proteinExistence type="predicted"/>
<organism evidence="2 3">
    <name type="scientific">Platanthera guangdongensis</name>
    <dbReference type="NCBI Taxonomy" id="2320717"/>
    <lineage>
        <taxon>Eukaryota</taxon>
        <taxon>Viridiplantae</taxon>
        <taxon>Streptophyta</taxon>
        <taxon>Embryophyta</taxon>
        <taxon>Tracheophyta</taxon>
        <taxon>Spermatophyta</taxon>
        <taxon>Magnoliopsida</taxon>
        <taxon>Liliopsida</taxon>
        <taxon>Asparagales</taxon>
        <taxon>Orchidaceae</taxon>
        <taxon>Orchidoideae</taxon>
        <taxon>Orchideae</taxon>
        <taxon>Orchidinae</taxon>
        <taxon>Platanthera</taxon>
    </lineage>
</organism>
<dbReference type="Proteomes" id="UP001412067">
    <property type="component" value="Unassembled WGS sequence"/>
</dbReference>
<dbReference type="PANTHER" id="PTHR33144">
    <property type="entry name" value="OS10G0409366 PROTEIN-RELATED"/>
    <property type="match status" value="1"/>
</dbReference>
<keyword evidence="3" id="KW-1185">Reference proteome</keyword>
<evidence type="ECO:0000256" key="1">
    <source>
        <dbReference type="SAM" id="Phobius"/>
    </source>
</evidence>
<sequence length="124" mass="14431">MKLGARIKRTRGETMCKNIHARTLEERIEVTLNEHGQPIGPTDRAVSDLSLFLGTLARNSAFCPLLYTSWASMPDENLERVWNYTKVNIHIFCFLNIICIIIYKYGSNNLFFILHFVVEVYFTR</sequence>
<protein>
    <submittedName>
        <fullName evidence="2">Uncharacterized protein</fullName>
    </submittedName>
</protein>
<keyword evidence="1" id="KW-0472">Membrane</keyword>
<dbReference type="PANTHER" id="PTHR33144:SF16">
    <property type="entry name" value="OS02G0129000 PROTEIN"/>
    <property type="match status" value="1"/>
</dbReference>
<accession>A0ABR2M322</accession>
<feature type="transmembrane region" description="Helical" evidence="1">
    <location>
        <begin position="87"/>
        <end position="106"/>
    </location>
</feature>
<reference evidence="2 3" key="1">
    <citation type="journal article" date="2022" name="Nat. Plants">
        <title>Genomes of leafy and leafless Platanthera orchids illuminate the evolution of mycoheterotrophy.</title>
        <authorList>
            <person name="Li M.H."/>
            <person name="Liu K.W."/>
            <person name="Li Z."/>
            <person name="Lu H.C."/>
            <person name="Ye Q.L."/>
            <person name="Zhang D."/>
            <person name="Wang J.Y."/>
            <person name="Li Y.F."/>
            <person name="Zhong Z.M."/>
            <person name="Liu X."/>
            <person name="Yu X."/>
            <person name="Liu D.K."/>
            <person name="Tu X.D."/>
            <person name="Liu B."/>
            <person name="Hao Y."/>
            <person name="Liao X.Y."/>
            <person name="Jiang Y.T."/>
            <person name="Sun W.H."/>
            <person name="Chen J."/>
            <person name="Chen Y.Q."/>
            <person name="Ai Y."/>
            <person name="Zhai J.W."/>
            <person name="Wu S.S."/>
            <person name="Zhou Z."/>
            <person name="Hsiao Y.Y."/>
            <person name="Wu W.L."/>
            <person name="Chen Y.Y."/>
            <person name="Lin Y.F."/>
            <person name="Hsu J.L."/>
            <person name="Li C.Y."/>
            <person name="Wang Z.W."/>
            <person name="Zhao X."/>
            <person name="Zhong W.Y."/>
            <person name="Ma X.K."/>
            <person name="Ma L."/>
            <person name="Huang J."/>
            <person name="Chen G.Z."/>
            <person name="Huang M.Z."/>
            <person name="Huang L."/>
            <person name="Peng D.H."/>
            <person name="Luo Y.B."/>
            <person name="Zou S.Q."/>
            <person name="Chen S.P."/>
            <person name="Lan S."/>
            <person name="Tsai W.C."/>
            <person name="Van de Peer Y."/>
            <person name="Liu Z.J."/>
        </authorList>
    </citation>
    <scope>NUCLEOTIDE SEQUENCE [LARGE SCALE GENOMIC DNA]</scope>
    <source>
        <strain evidence="2">Lor288</strain>
    </source>
</reference>
<keyword evidence="1" id="KW-0812">Transmembrane</keyword>
<dbReference type="EMBL" id="JBBWWR010000012">
    <property type="protein sequence ID" value="KAK8958457.1"/>
    <property type="molecule type" value="Genomic_DNA"/>
</dbReference>
<keyword evidence="1" id="KW-1133">Transmembrane helix</keyword>
<comment type="caution">
    <text evidence="2">The sequence shown here is derived from an EMBL/GenBank/DDBJ whole genome shotgun (WGS) entry which is preliminary data.</text>
</comment>
<evidence type="ECO:0000313" key="2">
    <source>
        <dbReference type="EMBL" id="KAK8958457.1"/>
    </source>
</evidence>
<gene>
    <name evidence="2" type="ORF">KSP40_PGU010096</name>
</gene>